<dbReference type="Proteomes" id="UP000663866">
    <property type="component" value="Unassembled WGS sequence"/>
</dbReference>
<evidence type="ECO:0000313" key="4">
    <source>
        <dbReference type="EMBL" id="CAF4276579.1"/>
    </source>
</evidence>
<name>A0A819CY46_9BILA</name>
<evidence type="ECO:0000256" key="1">
    <source>
        <dbReference type="SAM" id="Phobius"/>
    </source>
</evidence>
<dbReference type="PANTHER" id="PTHR11125:SF7">
    <property type="entry name" value="TRANSCRIPTION ELONGATION FACTOR SPT5"/>
    <property type="match status" value="1"/>
</dbReference>
<proteinExistence type="predicted"/>
<dbReference type="GO" id="GO:0032044">
    <property type="term" value="C:DSIF complex"/>
    <property type="evidence" value="ECO:0007669"/>
    <property type="project" value="TreeGrafter"/>
</dbReference>
<keyword evidence="1" id="KW-0472">Membrane</keyword>
<dbReference type="GO" id="GO:0032784">
    <property type="term" value="P:regulation of DNA-templated transcription elongation"/>
    <property type="evidence" value="ECO:0007669"/>
    <property type="project" value="InterPro"/>
</dbReference>
<dbReference type="EMBL" id="CAJOBF010009532">
    <property type="protein sequence ID" value="CAF4276579.1"/>
    <property type="molecule type" value="Genomic_DNA"/>
</dbReference>
<feature type="domain" description="Spt5 KOW" evidence="2">
    <location>
        <begin position="111"/>
        <end position="154"/>
    </location>
</feature>
<keyword evidence="1" id="KW-0812">Transmembrane</keyword>
<accession>A0A819CY46</accession>
<gene>
    <name evidence="3" type="ORF">OVN521_LOCUS5346</name>
    <name evidence="4" type="ORF">UXM345_LOCUS32116</name>
</gene>
<dbReference type="PANTHER" id="PTHR11125">
    <property type="entry name" value="SUPPRESSOR OF TY 5"/>
    <property type="match status" value="1"/>
</dbReference>
<dbReference type="GO" id="GO:0006368">
    <property type="term" value="P:transcription elongation by RNA polymerase II"/>
    <property type="evidence" value="ECO:0007669"/>
    <property type="project" value="TreeGrafter"/>
</dbReference>
<dbReference type="GO" id="GO:0006357">
    <property type="term" value="P:regulation of transcription by RNA polymerase II"/>
    <property type="evidence" value="ECO:0007669"/>
    <property type="project" value="InterPro"/>
</dbReference>
<keyword evidence="1" id="KW-1133">Transmembrane helix</keyword>
<evidence type="ECO:0000313" key="5">
    <source>
        <dbReference type="Proteomes" id="UP000663866"/>
    </source>
</evidence>
<evidence type="ECO:0000259" key="2">
    <source>
        <dbReference type="Pfam" id="PF23290"/>
    </source>
</evidence>
<dbReference type="InterPro" id="IPR014722">
    <property type="entry name" value="Rib_uL2_dom2"/>
</dbReference>
<feature type="transmembrane region" description="Helical" evidence="1">
    <location>
        <begin position="21"/>
        <end position="49"/>
    </location>
</feature>
<keyword evidence="5" id="KW-1185">Reference proteome</keyword>
<comment type="caution">
    <text evidence="3">The sequence shown here is derived from an EMBL/GenBank/DDBJ whole genome shotgun (WGS) entry which is preliminary data.</text>
</comment>
<dbReference type="Pfam" id="PF23290">
    <property type="entry name" value="KOW5_SPT5"/>
    <property type="match status" value="1"/>
</dbReference>
<dbReference type="PROSITE" id="PS51257">
    <property type="entry name" value="PROKAR_LIPOPROTEIN"/>
    <property type="match status" value="1"/>
</dbReference>
<dbReference type="Proteomes" id="UP000663842">
    <property type="component" value="Unassembled WGS sequence"/>
</dbReference>
<dbReference type="GO" id="GO:0003729">
    <property type="term" value="F:mRNA binding"/>
    <property type="evidence" value="ECO:0007669"/>
    <property type="project" value="TreeGrafter"/>
</dbReference>
<dbReference type="InterPro" id="IPR039659">
    <property type="entry name" value="SPT5"/>
</dbReference>
<dbReference type="EMBL" id="CAJOBG010000530">
    <property type="protein sequence ID" value="CAF3825937.1"/>
    <property type="molecule type" value="Genomic_DNA"/>
</dbReference>
<evidence type="ECO:0000313" key="3">
    <source>
        <dbReference type="EMBL" id="CAF3825937.1"/>
    </source>
</evidence>
<reference evidence="3" key="1">
    <citation type="submission" date="2021-02" db="EMBL/GenBank/DDBJ databases">
        <authorList>
            <person name="Nowell W R."/>
        </authorList>
    </citation>
    <scope>NUCLEOTIDE SEQUENCE</scope>
</reference>
<dbReference type="AlphaFoldDB" id="A0A819CY46"/>
<protein>
    <recommendedName>
        <fullName evidence="2">Spt5 KOW domain-containing protein</fullName>
    </recommendedName>
</protein>
<organism evidence="3 5">
    <name type="scientific">Rotaria magnacalcarata</name>
    <dbReference type="NCBI Taxonomy" id="392030"/>
    <lineage>
        <taxon>Eukaryota</taxon>
        <taxon>Metazoa</taxon>
        <taxon>Spiralia</taxon>
        <taxon>Gnathifera</taxon>
        <taxon>Rotifera</taxon>
        <taxon>Eurotatoria</taxon>
        <taxon>Bdelloidea</taxon>
        <taxon>Philodinida</taxon>
        <taxon>Philodinidae</taxon>
        <taxon>Rotaria</taxon>
    </lineage>
</organism>
<dbReference type="Gene3D" id="2.30.30.30">
    <property type="match status" value="1"/>
</dbReference>
<dbReference type="InterPro" id="IPR041978">
    <property type="entry name" value="KOW_Spt5_5"/>
</dbReference>
<sequence length="330" mass="38521">MNLYKIGPKVRPENSVGRNSGLPLILYWWIIYSCINYFFIVNVFLYVFVCTSTENAGVFVTKSRNLWLAGGQSKFSSSLHFNRPAPFDRGMSNSTEETQQPFSTLNNMNSIGETVRISHGFYKGYIGNVKDSALSTRKVEPHAKRQRITVNRNRMIPIEVDSDDLSSFSAFNRTTPAYSHLIAALFFKTFGPKIEKLVFHLFMDNRQLTFDFKQSMSFSSNITQLHVAIDNFNDCLYILDGSFNQMQNIDYFERAQLLYCHVYSYRYTWKFYHYITNNFHGGLFKSVREITLYDEHPFEHDFFLRIAQSFLCINKLALCNNEAQQNNHHQ</sequence>